<dbReference type="Pfam" id="PF01055">
    <property type="entry name" value="Glyco_hydro_31_2nd"/>
    <property type="match status" value="1"/>
</dbReference>
<dbReference type="CDD" id="cd14752">
    <property type="entry name" value="GH31_N"/>
    <property type="match status" value="1"/>
</dbReference>
<dbReference type="RefSeq" id="WP_157563533.1">
    <property type="nucleotide sequence ID" value="NZ_WPIK01000001.1"/>
</dbReference>
<evidence type="ECO:0000313" key="7">
    <source>
        <dbReference type="EMBL" id="MVN20259.1"/>
    </source>
</evidence>
<dbReference type="GO" id="GO:0005975">
    <property type="term" value="P:carbohydrate metabolic process"/>
    <property type="evidence" value="ECO:0007669"/>
    <property type="project" value="InterPro"/>
</dbReference>
<evidence type="ECO:0000259" key="5">
    <source>
        <dbReference type="Pfam" id="PF17137"/>
    </source>
</evidence>
<feature type="domain" description="Glycoside hydrolase family 31 N-terminal" evidence="4">
    <location>
        <begin position="39"/>
        <end position="198"/>
    </location>
</feature>
<protein>
    <submittedName>
        <fullName evidence="7">DUF5110 domain-containing protein</fullName>
    </submittedName>
</protein>
<dbReference type="CDD" id="cd06591">
    <property type="entry name" value="GH31_xylosidase_XylS"/>
    <property type="match status" value="1"/>
</dbReference>
<dbReference type="GO" id="GO:0030246">
    <property type="term" value="F:carbohydrate binding"/>
    <property type="evidence" value="ECO:0007669"/>
    <property type="project" value="InterPro"/>
</dbReference>
<dbReference type="InterPro" id="IPR013780">
    <property type="entry name" value="Glyco_hydro_b"/>
</dbReference>
<keyword evidence="2" id="KW-0378">Hydrolase</keyword>
<dbReference type="InterPro" id="IPR033403">
    <property type="entry name" value="DUF5110"/>
</dbReference>
<feature type="domain" description="DUF5110" evidence="5">
    <location>
        <begin position="681"/>
        <end position="748"/>
    </location>
</feature>
<dbReference type="Pfam" id="PF17137">
    <property type="entry name" value="DUF5110"/>
    <property type="match status" value="1"/>
</dbReference>
<sequence>MKKETITVFIVLLAVLQGFAQQYHRTSLGIKTSAESMDVEIQFYSPEIVRVLKSPQGIPFKKESLSVIKKPEATQLGISQQNNLVTLKSKAVQVDLNLQTGKVLFSNLTGNALFTEKDYGTQFTPVKDVNRNTYAVRQAFMLDKDEVIYGLGEQQNGKMNQRNQKVYLRNENMKVCIPFLQSIKGYGVFWDNYSPTTFTDNPQETSFDSEIGDCSDYYFLLGGSGDGVIAQMRDLTGQAPLMPLWVYGFNQSRERYKTQNELLEVVQKYRNLQVPLDGIIQDWQYWGRDSMWNAMSFDHVTYPDPQGMINKVHQLKAHLFIVAWPGFGPLTNQYAEFKEKKMLLDFDTWPPKSGTKPYDVYNPVARDIYWNYLNKGIFSLGTDGWWLDSSEPDHINIKDRDFDQPTFLGSFRSVINAFPLVHVGGVYNNQRKTTSAKRVTILTRSAFAGQQRYGANTWSGDVRSDWQTFRKQIPAGLNFSLCGIPYWNTDIGGFFAGSFVKGGGAKNPEFQELYTRWMQFATFTPMMRSHGTDIPREIYQFGNRGDEIFDVQEKFINLRYSLLPYLYSTAWNVTHNSGSIIRALFMDFAKDKQVLDIDNEYMFGKSFLVSPVTTKGEKSQSVYLPANASWFDLWTNERITGGKTVTKATPIDVMPLYVKAGSIIPWGPKVQYAQEKKWEDLEIRIYPGGDAEFDLYEDEGDSYNYEKGKYSAIHFNWNDLTKTLSIADRKNEFASMLHTRNFKLVLITPQKKFSLQPYSKTDKTVRYAGKKIEVKL</sequence>
<dbReference type="InterPro" id="IPR011013">
    <property type="entry name" value="Gal_mutarotase_sf_dom"/>
</dbReference>
<feature type="domain" description="Glycosyl hydrolase family 31 C-terminal" evidence="6">
    <location>
        <begin position="579"/>
        <end position="664"/>
    </location>
</feature>
<dbReference type="PANTHER" id="PTHR43863:SF2">
    <property type="entry name" value="MALTASE-GLUCOAMYLASE"/>
    <property type="match status" value="1"/>
</dbReference>
<dbReference type="Gene3D" id="2.60.40.1180">
    <property type="entry name" value="Golgi alpha-mannosidase II"/>
    <property type="match status" value="2"/>
</dbReference>
<evidence type="ECO:0000256" key="2">
    <source>
        <dbReference type="RuleBase" id="RU361185"/>
    </source>
</evidence>
<evidence type="ECO:0000259" key="4">
    <source>
        <dbReference type="Pfam" id="PF13802"/>
    </source>
</evidence>
<organism evidence="7 8">
    <name type="scientific">Mucilaginibacter arboris</name>
    <dbReference type="NCBI Taxonomy" id="2682090"/>
    <lineage>
        <taxon>Bacteria</taxon>
        <taxon>Pseudomonadati</taxon>
        <taxon>Bacteroidota</taxon>
        <taxon>Sphingobacteriia</taxon>
        <taxon>Sphingobacteriales</taxon>
        <taxon>Sphingobacteriaceae</taxon>
        <taxon>Mucilaginibacter</taxon>
    </lineage>
</organism>
<dbReference type="Gene3D" id="3.20.20.80">
    <property type="entry name" value="Glycosidases"/>
    <property type="match status" value="1"/>
</dbReference>
<keyword evidence="8" id="KW-1185">Reference proteome</keyword>
<comment type="similarity">
    <text evidence="1 2">Belongs to the glycosyl hydrolase 31 family.</text>
</comment>
<proteinExistence type="inferred from homology"/>
<name>A0A7K1SSG6_9SPHI</name>
<dbReference type="GO" id="GO:0004553">
    <property type="term" value="F:hydrolase activity, hydrolyzing O-glycosyl compounds"/>
    <property type="evidence" value="ECO:0007669"/>
    <property type="project" value="InterPro"/>
</dbReference>
<keyword evidence="2" id="KW-0326">Glycosidase</keyword>
<evidence type="ECO:0000256" key="1">
    <source>
        <dbReference type="ARBA" id="ARBA00007806"/>
    </source>
</evidence>
<evidence type="ECO:0000259" key="3">
    <source>
        <dbReference type="Pfam" id="PF01055"/>
    </source>
</evidence>
<dbReference type="InterPro" id="IPR048395">
    <property type="entry name" value="Glyco_hydro_31_C"/>
</dbReference>
<dbReference type="EMBL" id="WPIK01000001">
    <property type="protein sequence ID" value="MVN20259.1"/>
    <property type="molecule type" value="Genomic_DNA"/>
</dbReference>
<accession>A0A7K1SSG6</accession>
<dbReference type="InterPro" id="IPR017853">
    <property type="entry name" value="GH"/>
</dbReference>
<dbReference type="Pfam" id="PF21365">
    <property type="entry name" value="Glyco_hydro_31_3rd"/>
    <property type="match status" value="1"/>
</dbReference>
<dbReference type="Pfam" id="PF13802">
    <property type="entry name" value="Gal_mutarotas_2"/>
    <property type="match status" value="1"/>
</dbReference>
<dbReference type="InterPro" id="IPR051816">
    <property type="entry name" value="Glycosyl_Hydrolase_31"/>
</dbReference>
<reference evidence="7 8" key="1">
    <citation type="submission" date="2019-12" db="EMBL/GenBank/DDBJ databases">
        <title>Mucilaginibacter sp. HMF7410 genome sequencing and assembly.</title>
        <authorList>
            <person name="Kang H."/>
            <person name="Cha I."/>
            <person name="Kim H."/>
            <person name="Joh K."/>
        </authorList>
    </citation>
    <scope>NUCLEOTIDE SEQUENCE [LARGE SCALE GENOMIC DNA]</scope>
    <source>
        <strain evidence="7 8">HMF7410</strain>
    </source>
</reference>
<dbReference type="SUPFAM" id="SSF74650">
    <property type="entry name" value="Galactose mutarotase-like"/>
    <property type="match status" value="1"/>
</dbReference>
<dbReference type="AlphaFoldDB" id="A0A7K1SSG6"/>
<dbReference type="InterPro" id="IPR025887">
    <property type="entry name" value="Glyco_hydro_31_N_dom"/>
</dbReference>
<evidence type="ECO:0000313" key="8">
    <source>
        <dbReference type="Proteomes" id="UP000462014"/>
    </source>
</evidence>
<evidence type="ECO:0000259" key="6">
    <source>
        <dbReference type="Pfam" id="PF21365"/>
    </source>
</evidence>
<dbReference type="PANTHER" id="PTHR43863">
    <property type="entry name" value="HYDROLASE, PUTATIVE (AFU_ORTHOLOGUE AFUA_1G03140)-RELATED"/>
    <property type="match status" value="1"/>
</dbReference>
<gene>
    <name evidence="7" type="ORF">GO621_01755</name>
</gene>
<dbReference type="SUPFAM" id="SSF51445">
    <property type="entry name" value="(Trans)glycosidases"/>
    <property type="match status" value="1"/>
</dbReference>
<dbReference type="InterPro" id="IPR000322">
    <property type="entry name" value="Glyco_hydro_31_TIM"/>
</dbReference>
<comment type="caution">
    <text evidence="7">The sequence shown here is derived from an EMBL/GenBank/DDBJ whole genome shotgun (WGS) entry which is preliminary data.</text>
</comment>
<dbReference type="SUPFAM" id="SSF51011">
    <property type="entry name" value="Glycosyl hydrolase domain"/>
    <property type="match status" value="1"/>
</dbReference>
<dbReference type="Gene3D" id="2.60.40.1760">
    <property type="entry name" value="glycosyl hydrolase (family 31)"/>
    <property type="match status" value="1"/>
</dbReference>
<feature type="domain" description="Glycoside hydrolase family 31 TIM barrel" evidence="3">
    <location>
        <begin position="240"/>
        <end position="568"/>
    </location>
</feature>
<dbReference type="Proteomes" id="UP000462014">
    <property type="component" value="Unassembled WGS sequence"/>
</dbReference>